<evidence type="ECO:0000259" key="2">
    <source>
        <dbReference type="Pfam" id="PF04830"/>
    </source>
</evidence>
<organism evidence="3 4">
    <name type="scientific">Vibrio cholerae</name>
    <dbReference type="NCBI Taxonomy" id="666"/>
    <lineage>
        <taxon>Bacteria</taxon>
        <taxon>Pseudomonadati</taxon>
        <taxon>Pseudomonadota</taxon>
        <taxon>Gammaproteobacteria</taxon>
        <taxon>Vibrionales</taxon>
        <taxon>Vibrionaceae</taxon>
        <taxon>Vibrio</taxon>
    </lineage>
</organism>
<reference evidence="3 4" key="1">
    <citation type="submission" date="2019-06" db="EMBL/GenBank/DDBJ databases">
        <title>Vibrio cholerae phylogeny based on whole-genome sequencing reveals genetic diversity and population strucutre.</title>
        <authorList>
            <person name="Zhiqiu Y."/>
            <person name="Bin L."/>
            <person name="Lingyan J."/>
        </authorList>
    </citation>
    <scope>NUCLEOTIDE SEQUENCE [LARGE SCALE GENOMIC DNA]</scope>
    <source>
        <strain evidence="3 4">N2768</strain>
    </source>
</reference>
<gene>
    <name evidence="3" type="ORF">FXE67_02070</name>
</gene>
<proteinExistence type="predicted"/>
<evidence type="ECO:0000313" key="3">
    <source>
        <dbReference type="EMBL" id="TXY94130.1"/>
    </source>
</evidence>
<accession>A0A5C9T557</accession>
<sequence>MNYSPLWKKITSTCLLATLFTHISFPVYASVTQRVNLDSINDFLTASPRYELQRSVTDYLYSSKLTTDEIGIFDGFDYFYHRLAEKKPQLIPGYAKNNNEIVDTLPPRFGTAYVERGVIRHQITQILNKNWISSPEFSSYNAQTKQLYENAVNLALENNYQLGQVLNSEQIKRINKDVIWPEIRTLGDQKKPYLVPFVYLTDATIKQQKIIESTYHANSADIKTQTFIVDGVKVNFAHRAMIDVEKDFINTRGIINGSKLTIRTGRELQNNSGTITGDDVTLLANKLTNKTLVTRLDYGHGYSEKFAQIGTISSLGNLTIATASDVISHGGQFSAQGDLTINAGGNIILVPQQAKNERYESGARWQDSESSLVNLQTNLSAIDTLKLIAGGQIHIEGAQLESQGLIELLAGYGITLKSAADLRSFEKRFQASSGGVFGTKESKAESKTEAEIVRTLLKAGQSMLLSTKQGDILLEAVTIDNKGISKIIAENGAIDFELSKLLESYSYENSYEGSLSFRHTGNGYQREVAYYSEFINNGGLILDAATGVKIQVAAGSQNLDQTLADLARAPELAWMQELRNNPEYSEVDWQSIELVLEQWDYDQSGLSPAAMAILAIAVSIAMGPGAGSALAGTGTSAVITVSSPALAAALNAGLTSIVVQASGSLLANGFDIQETLSQLSSKESLVSLATSMVTAGVLSGLDVPMFSGEDGTTLTLADMVQNAAGSELATQAIMQVFQATVRTGINAIASGYDWDEFGSSLVQSLAISSINLLGKELAQQIGEAARLNHIVTAQQYILHAALGCGLGVLTSATHGGNTDANRIGCASGAGGGVIGEYVGSKYREEIGLLEKDTKAFIEKMTKNFAEENGTSQLTPAAIQAEVSKLHARGVDIARLVAGLSVFAMRGNVDIAIDTAGNAAEHNALFLLAVLVTPESAALFMAAITAYTATQFVMSSVDAYHKGTELYRIYLYGTTEEKAQAKEEMIDLAISYTIETGATILIGGVAQKVTKEILRKLSFDDVAAYLASQLRGNGNHDASEVFDQIAKNLKYKNDHFDTYKANGGKDDYDTWSKKYDNGRYDALKNNKLIPDNDVDMSDYYRHKAKYPNTTITPERFIEQQNKGFTIGEKGSWKRIDTRPKNVPNEPSYHSKKSEVLLPISAEQDIAKFMQKEVTLPPDVTKKTVEQVITLRQKAEAEVRELSSNPDLNRDALLNLKADIRKYGDVLGSAKLEHNLHNEFTSVKKLPFEVPGNGQQGQFDGIWLATDKNGVTKLISGEAKAGKNQVHYGHRQVGVDDSGDIIDAQQTSAQYYKAIWENMQKSFDTAKRSSKYESDLLYKKQTDELGQTLDLFKQYKQSGLSSSIEYRGSELIFNENGVIKKASNLKFETMH</sequence>
<protein>
    <recommendedName>
        <fullName evidence="2">DUF637 domain-containing protein</fullName>
    </recommendedName>
</protein>
<keyword evidence="1" id="KW-0732">Signal</keyword>
<dbReference type="Pfam" id="PF04830">
    <property type="entry name" value="DUF637"/>
    <property type="match status" value="1"/>
</dbReference>
<dbReference type="Proteomes" id="UP000323583">
    <property type="component" value="Unassembled WGS sequence"/>
</dbReference>
<feature type="domain" description="DUF637" evidence="2">
    <location>
        <begin position="649"/>
        <end position="814"/>
    </location>
</feature>
<feature type="chain" id="PRO_5032631019" description="DUF637 domain-containing protein" evidence="1">
    <location>
        <begin position="30"/>
        <end position="1389"/>
    </location>
</feature>
<name>A0A5C9T557_VIBCL</name>
<feature type="signal peptide" evidence="1">
    <location>
        <begin position="1"/>
        <end position="29"/>
    </location>
</feature>
<dbReference type="InterPro" id="IPR006915">
    <property type="entry name" value="DUF637_hemagglutn_put"/>
</dbReference>
<evidence type="ECO:0000313" key="4">
    <source>
        <dbReference type="Proteomes" id="UP000323583"/>
    </source>
</evidence>
<dbReference type="EMBL" id="VSGZ01000007">
    <property type="protein sequence ID" value="TXY94130.1"/>
    <property type="molecule type" value="Genomic_DNA"/>
</dbReference>
<comment type="caution">
    <text evidence="3">The sequence shown here is derived from an EMBL/GenBank/DDBJ whole genome shotgun (WGS) entry which is preliminary data.</text>
</comment>
<dbReference type="RefSeq" id="WP_144222087.1">
    <property type="nucleotide sequence ID" value="NZ_VMOL01000056.1"/>
</dbReference>
<evidence type="ECO:0000256" key="1">
    <source>
        <dbReference type="SAM" id="SignalP"/>
    </source>
</evidence>